<keyword evidence="1" id="KW-0472">Membrane</keyword>
<name>A0A4R6UL29_9GAMM</name>
<feature type="transmembrane region" description="Helical" evidence="1">
    <location>
        <begin position="309"/>
        <end position="326"/>
    </location>
</feature>
<evidence type="ECO:0000313" key="4">
    <source>
        <dbReference type="Proteomes" id="UP000295375"/>
    </source>
</evidence>
<keyword evidence="1" id="KW-0812">Transmembrane</keyword>
<gene>
    <name evidence="3" type="ORF">EV696_109114</name>
</gene>
<sequence>MRRLITLYALLLAYLSLYPFYFTVPVRPVEPAWSRSDMLANVLAFIPLGVLLRAWAERQFVNAARAMSWMLLAAVAFAALLQWLQVFVPGRSASLMDIGMNMIGVALGASLLVLAHWSGWSKYLLPLARQPEGWLLLFWLLHQLAPFIPLSPDKAWRLIVYQWTEMAFDPALLLAETLGWALLFRLVDPVSLLARRLAPLVLLLSAFVWANGLQPEELLGLLLAYGLYWGRQYWSLRWLLPLALGYWLWRTLLPWQWLDTRQPFYWLPFASLMHVPIAWAIQQSLAKLFWLAAMLYLGSLWPLVRRYWLLLLLVVLVLVETLQLFLPRHAAETTDAVLLLGLAFGWHQLERLSRQQTESVAPGFWQ</sequence>
<dbReference type="NCBIfam" id="NF037970">
    <property type="entry name" value="vanZ_1"/>
    <property type="match status" value="1"/>
</dbReference>
<evidence type="ECO:0000313" key="3">
    <source>
        <dbReference type="EMBL" id="TDQ47710.1"/>
    </source>
</evidence>
<keyword evidence="1" id="KW-1133">Transmembrane helix</keyword>
<dbReference type="InterPro" id="IPR006976">
    <property type="entry name" value="VanZ-like"/>
</dbReference>
<dbReference type="Proteomes" id="UP000295375">
    <property type="component" value="Unassembled WGS sequence"/>
</dbReference>
<feature type="transmembrane region" description="Helical" evidence="1">
    <location>
        <begin position="38"/>
        <end position="56"/>
    </location>
</feature>
<feature type="transmembrane region" description="Helical" evidence="1">
    <location>
        <begin position="68"/>
        <end position="86"/>
    </location>
</feature>
<feature type="transmembrane region" description="Helical" evidence="1">
    <location>
        <begin position="288"/>
        <end position="304"/>
    </location>
</feature>
<dbReference type="RefSeq" id="WP_133590943.1">
    <property type="nucleotide sequence ID" value="NZ_CP037953.1"/>
</dbReference>
<evidence type="ECO:0000259" key="2">
    <source>
        <dbReference type="Pfam" id="PF04892"/>
    </source>
</evidence>
<organism evidence="3 4">
    <name type="scientific">Permianibacter aggregans</name>
    <dbReference type="NCBI Taxonomy" id="1510150"/>
    <lineage>
        <taxon>Bacteria</taxon>
        <taxon>Pseudomonadati</taxon>
        <taxon>Pseudomonadota</taxon>
        <taxon>Gammaproteobacteria</taxon>
        <taxon>Pseudomonadales</taxon>
        <taxon>Pseudomonadaceae</taxon>
        <taxon>Permianibacter</taxon>
    </lineage>
</organism>
<feature type="transmembrane region" description="Helical" evidence="1">
    <location>
        <begin position="98"/>
        <end position="120"/>
    </location>
</feature>
<feature type="domain" description="VanZ-like" evidence="2">
    <location>
        <begin position="16"/>
        <end position="114"/>
    </location>
</feature>
<reference evidence="3 4" key="1">
    <citation type="submission" date="2019-03" db="EMBL/GenBank/DDBJ databases">
        <title>Genomic Encyclopedia of Type Strains, Phase IV (KMG-IV): sequencing the most valuable type-strain genomes for metagenomic binning, comparative biology and taxonomic classification.</title>
        <authorList>
            <person name="Goeker M."/>
        </authorList>
    </citation>
    <scope>NUCLEOTIDE SEQUENCE [LARGE SCALE GENOMIC DNA]</scope>
    <source>
        <strain evidence="3 4">DSM 103792</strain>
    </source>
</reference>
<protein>
    <submittedName>
        <fullName evidence="3">VanZ family protein</fullName>
    </submittedName>
</protein>
<keyword evidence="4" id="KW-1185">Reference proteome</keyword>
<proteinExistence type="predicted"/>
<dbReference type="EMBL" id="SNYM01000009">
    <property type="protein sequence ID" value="TDQ47710.1"/>
    <property type="molecule type" value="Genomic_DNA"/>
</dbReference>
<comment type="caution">
    <text evidence="3">The sequence shown here is derived from an EMBL/GenBank/DDBJ whole genome shotgun (WGS) entry which is preliminary data.</text>
</comment>
<dbReference type="AlphaFoldDB" id="A0A4R6UL29"/>
<accession>A0A4R6UL29</accession>
<dbReference type="Pfam" id="PF04892">
    <property type="entry name" value="VanZ"/>
    <property type="match status" value="1"/>
</dbReference>
<feature type="transmembrane region" description="Helical" evidence="1">
    <location>
        <begin position="233"/>
        <end position="252"/>
    </location>
</feature>
<evidence type="ECO:0000256" key="1">
    <source>
        <dbReference type="SAM" id="Phobius"/>
    </source>
</evidence>